<dbReference type="PANTHER" id="PTHR10000:SF8">
    <property type="entry name" value="HAD SUPERFAMILY HYDROLASE-LIKE, TYPE 3"/>
    <property type="match status" value="1"/>
</dbReference>
<dbReference type="PROSITE" id="PS01229">
    <property type="entry name" value="COF_2"/>
    <property type="match status" value="1"/>
</dbReference>
<dbReference type="PATRIC" id="fig|1423719.4.peg.1415"/>
<dbReference type="NCBIfam" id="TIGR00099">
    <property type="entry name" value="Cof-subfamily"/>
    <property type="match status" value="1"/>
</dbReference>
<dbReference type="InterPro" id="IPR000150">
    <property type="entry name" value="Cof"/>
</dbReference>
<name>A0A0R1HG58_9LACO</name>
<protein>
    <submittedName>
        <fullName evidence="1">HAD superfamily hydrolase</fullName>
    </submittedName>
</protein>
<dbReference type="SFLD" id="SFLDG01140">
    <property type="entry name" value="C2.B:_Phosphomannomutase_and_P"/>
    <property type="match status" value="1"/>
</dbReference>
<keyword evidence="1" id="KW-0378">Hydrolase</keyword>
<dbReference type="Proteomes" id="UP000051450">
    <property type="component" value="Unassembled WGS sequence"/>
</dbReference>
<dbReference type="InterPro" id="IPR006379">
    <property type="entry name" value="HAD-SF_hydro_IIB"/>
</dbReference>
<keyword evidence="2" id="KW-1185">Reference proteome</keyword>
<sequence length="271" mass="29798">MTIKLIAIDIDGTLVDDQKEIAPETIATIKAAKAAGIRVVLCTGRPLTGVTKYLEKLDLTTDDDFVITFNGALVQVSGTGESLIHHTLDINDYHLLEETSRELNVHMHAEDQKLMYTPNADISEYTVAESFLVQMPLRFRNPEEMPKDIVISKIMYIDYPEVITRVVNALPAKIADNYYYVQSEPFFLELLNKNASKGNAVMGLAEKLGIKKEEVMALGDQGNDLSMMQAVGFGVAMGNAIQEVKDSAKAVTATNVELGVAKAIQKYALNN</sequence>
<dbReference type="SFLD" id="SFLDS00003">
    <property type="entry name" value="Haloacid_Dehalogenase"/>
    <property type="match status" value="1"/>
</dbReference>
<accession>A0A0R1HG58</accession>
<dbReference type="SUPFAM" id="SSF56784">
    <property type="entry name" value="HAD-like"/>
    <property type="match status" value="1"/>
</dbReference>
<dbReference type="Pfam" id="PF08282">
    <property type="entry name" value="Hydrolase_3"/>
    <property type="match status" value="1"/>
</dbReference>
<evidence type="ECO:0000313" key="1">
    <source>
        <dbReference type="EMBL" id="KRK45429.1"/>
    </source>
</evidence>
<gene>
    <name evidence="1" type="ORF">FC66_GL001392</name>
</gene>
<dbReference type="OrthoDB" id="9790031at2"/>
<dbReference type="RefSeq" id="WP_057974448.1">
    <property type="nucleotide sequence ID" value="NZ_AZDI01000008.1"/>
</dbReference>
<dbReference type="Gene3D" id="3.30.1240.10">
    <property type="match status" value="1"/>
</dbReference>
<dbReference type="EMBL" id="AZDI01000008">
    <property type="protein sequence ID" value="KRK45429.1"/>
    <property type="molecule type" value="Genomic_DNA"/>
</dbReference>
<dbReference type="PANTHER" id="PTHR10000">
    <property type="entry name" value="PHOSPHOSERINE PHOSPHATASE"/>
    <property type="match status" value="1"/>
</dbReference>
<comment type="caution">
    <text evidence="1">The sequence shown here is derived from an EMBL/GenBank/DDBJ whole genome shotgun (WGS) entry which is preliminary data.</text>
</comment>
<dbReference type="SFLD" id="SFLDG01144">
    <property type="entry name" value="C2.B.4:_PGP_Like"/>
    <property type="match status" value="1"/>
</dbReference>
<dbReference type="InterPro" id="IPR036412">
    <property type="entry name" value="HAD-like_sf"/>
</dbReference>
<dbReference type="STRING" id="1423719.FC66_GL001392"/>
<proteinExistence type="predicted"/>
<dbReference type="Gene3D" id="3.40.50.1000">
    <property type="entry name" value="HAD superfamily/HAD-like"/>
    <property type="match status" value="1"/>
</dbReference>
<dbReference type="NCBIfam" id="TIGR01484">
    <property type="entry name" value="HAD-SF-IIB"/>
    <property type="match status" value="1"/>
</dbReference>
<dbReference type="NCBIfam" id="NF007806">
    <property type="entry name" value="PRK10513.1"/>
    <property type="match status" value="1"/>
</dbReference>
<dbReference type="CDD" id="cd07516">
    <property type="entry name" value="HAD_Pase"/>
    <property type="match status" value="1"/>
</dbReference>
<dbReference type="GO" id="GO:0000287">
    <property type="term" value="F:magnesium ion binding"/>
    <property type="evidence" value="ECO:0007669"/>
    <property type="project" value="TreeGrafter"/>
</dbReference>
<dbReference type="AlphaFoldDB" id="A0A0R1HG58"/>
<dbReference type="GO" id="GO:0005829">
    <property type="term" value="C:cytosol"/>
    <property type="evidence" value="ECO:0007669"/>
    <property type="project" value="TreeGrafter"/>
</dbReference>
<organism evidence="1 2">
    <name type="scientific">Dellaglioa algida DSM 15638</name>
    <dbReference type="NCBI Taxonomy" id="1423719"/>
    <lineage>
        <taxon>Bacteria</taxon>
        <taxon>Bacillati</taxon>
        <taxon>Bacillota</taxon>
        <taxon>Bacilli</taxon>
        <taxon>Lactobacillales</taxon>
        <taxon>Lactobacillaceae</taxon>
        <taxon>Dellaglioa</taxon>
    </lineage>
</organism>
<dbReference type="InterPro" id="IPR023214">
    <property type="entry name" value="HAD_sf"/>
</dbReference>
<reference evidence="1 2" key="1">
    <citation type="journal article" date="2015" name="Genome Announc.">
        <title>Expanding the biotechnology potential of lactobacilli through comparative genomics of 213 strains and associated genera.</title>
        <authorList>
            <person name="Sun Z."/>
            <person name="Harris H.M."/>
            <person name="McCann A."/>
            <person name="Guo C."/>
            <person name="Argimon S."/>
            <person name="Zhang W."/>
            <person name="Yang X."/>
            <person name="Jeffery I.B."/>
            <person name="Cooney J.C."/>
            <person name="Kagawa T.F."/>
            <person name="Liu W."/>
            <person name="Song Y."/>
            <person name="Salvetti E."/>
            <person name="Wrobel A."/>
            <person name="Rasinkangas P."/>
            <person name="Parkhill J."/>
            <person name="Rea M.C."/>
            <person name="O'Sullivan O."/>
            <person name="Ritari J."/>
            <person name="Douillard F.P."/>
            <person name="Paul Ross R."/>
            <person name="Yang R."/>
            <person name="Briner A.E."/>
            <person name="Felis G.E."/>
            <person name="de Vos W.M."/>
            <person name="Barrangou R."/>
            <person name="Klaenhammer T.R."/>
            <person name="Caufield P.W."/>
            <person name="Cui Y."/>
            <person name="Zhang H."/>
            <person name="O'Toole P.W."/>
        </authorList>
    </citation>
    <scope>NUCLEOTIDE SEQUENCE [LARGE SCALE GENOMIC DNA]</scope>
    <source>
        <strain evidence="1 2">DSM 15638</strain>
    </source>
</reference>
<dbReference type="GO" id="GO:0016791">
    <property type="term" value="F:phosphatase activity"/>
    <property type="evidence" value="ECO:0007669"/>
    <property type="project" value="UniProtKB-ARBA"/>
</dbReference>
<evidence type="ECO:0000313" key="2">
    <source>
        <dbReference type="Proteomes" id="UP000051450"/>
    </source>
</evidence>